<dbReference type="EMBL" id="JAYRBN010000065">
    <property type="protein sequence ID" value="KAL2737120.1"/>
    <property type="molecule type" value="Genomic_DNA"/>
</dbReference>
<dbReference type="AlphaFoldDB" id="A0ABD2BWG9"/>
<protein>
    <submittedName>
        <fullName evidence="1">Uncharacterized protein</fullName>
    </submittedName>
</protein>
<comment type="caution">
    <text evidence="1">The sequence shown here is derived from an EMBL/GenBank/DDBJ whole genome shotgun (WGS) entry which is preliminary data.</text>
</comment>
<reference evidence="1 2" key="1">
    <citation type="journal article" date="2024" name="Ann. Entomol. Soc. Am.">
        <title>Genomic analyses of the southern and eastern yellowjacket wasps (Hymenoptera: Vespidae) reveal evolutionary signatures of social life.</title>
        <authorList>
            <person name="Catto M.A."/>
            <person name="Caine P.B."/>
            <person name="Orr S.E."/>
            <person name="Hunt B.G."/>
            <person name="Goodisman M.A.D."/>
        </authorList>
    </citation>
    <scope>NUCLEOTIDE SEQUENCE [LARGE SCALE GENOMIC DNA]</scope>
    <source>
        <strain evidence="1">232</strain>
        <tissue evidence="1">Head and thorax</tissue>
    </source>
</reference>
<evidence type="ECO:0000313" key="2">
    <source>
        <dbReference type="Proteomes" id="UP001607303"/>
    </source>
</evidence>
<accession>A0ABD2BWG9</accession>
<dbReference type="Proteomes" id="UP001607303">
    <property type="component" value="Unassembled WGS sequence"/>
</dbReference>
<gene>
    <name evidence="1" type="ORF">V1477_012076</name>
</gene>
<proteinExistence type="predicted"/>
<evidence type="ECO:0000313" key="1">
    <source>
        <dbReference type="EMBL" id="KAL2737120.1"/>
    </source>
</evidence>
<organism evidence="1 2">
    <name type="scientific">Vespula maculifrons</name>
    <name type="common">Eastern yellow jacket</name>
    <name type="synonym">Wasp</name>
    <dbReference type="NCBI Taxonomy" id="7453"/>
    <lineage>
        <taxon>Eukaryota</taxon>
        <taxon>Metazoa</taxon>
        <taxon>Ecdysozoa</taxon>
        <taxon>Arthropoda</taxon>
        <taxon>Hexapoda</taxon>
        <taxon>Insecta</taxon>
        <taxon>Pterygota</taxon>
        <taxon>Neoptera</taxon>
        <taxon>Endopterygota</taxon>
        <taxon>Hymenoptera</taxon>
        <taxon>Apocrita</taxon>
        <taxon>Aculeata</taxon>
        <taxon>Vespoidea</taxon>
        <taxon>Vespidae</taxon>
        <taxon>Vespinae</taxon>
        <taxon>Vespula</taxon>
    </lineage>
</organism>
<name>A0ABD2BWG9_VESMC</name>
<feature type="non-terminal residue" evidence="1">
    <location>
        <position position="111"/>
    </location>
</feature>
<sequence>MRQQLHPIRLKIVLYKSIIKRTTLTLGGPIIIPVQCALERLPASRNSTSSRMFRLLTGVALSKTLSTFKPCLGFDRIAISIEHFFTVSIQISFFISPTKRFYGNKEFACES</sequence>
<keyword evidence="2" id="KW-1185">Reference proteome</keyword>